<reference evidence="14 15" key="1">
    <citation type="submission" date="2023-09" db="EMBL/GenBank/DDBJ databases">
        <authorList>
            <person name="Rey-Velasco X."/>
        </authorList>
    </citation>
    <scope>NUCLEOTIDE SEQUENCE [LARGE SCALE GENOMIC DNA]</scope>
    <source>
        <strain evidence="14 15">P117</strain>
    </source>
</reference>
<evidence type="ECO:0000256" key="5">
    <source>
        <dbReference type="ARBA" id="ARBA00022516"/>
    </source>
</evidence>
<dbReference type="SUPFAM" id="SSF52777">
    <property type="entry name" value="CoA-dependent acyltransferases"/>
    <property type="match status" value="1"/>
</dbReference>
<sequence length="493" mass="54664">MSIIEYLMGESMEELSGLDASFLYLETPKVPMHIGGVAIMEGSLQFDDFKQFIQDRLHTVDKLTQKLVTVPMSLDRPYWIEDPDFDLNQHLHRTALPRPGGWKELRYLASRLFSQQLDRERPLWEFIFVEGLDSIPQVPKGSVALISKVHHAGFDGKSGADLMTMLYDVSPKPRSVKPPVNKKIADVPGPVGLMAKSAYNFITRPGKLPGLLWDTGKSTLKAGSLSRNQGVGMPTIPLRAPKTKFNDTVEASRVWNSAILDIHRVKALRKAVHGATLNDVILAICSGALRRYLKDKNELPEKPLVAMVPVSTRTDEEKNAMGNQVSAMYVQLATDLSDPIKRLEKIHQNTVIGKLYQDAIDAKSLMGYAELIPFGLAGVAARFYSSAAVAKRHNPFFNVVITNVPGPQIPLYLAGHKLIVNMGTAPIFDGMGLIMPICSYNGTISISPTSATNLMPDLDIFTRYIRESANELEQAAQKKLKEAEVLKQFLEQD</sequence>
<evidence type="ECO:0000256" key="10">
    <source>
        <dbReference type="ARBA" id="ARBA00048109"/>
    </source>
</evidence>
<keyword evidence="8" id="KW-0443">Lipid metabolism</keyword>
<keyword evidence="9 14" id="KW-0012">Acyltransferase</keyword>
<comment type="pathway">
    <text evidence="2">Lipid metabolism.</text>
</comment>
<dbReference type="PANTHER" id="PTHR31650">
    <property type="entry name" value="O-ACYLTRANSFERASE (WSD1-LIKE) FAMILY PROTEIN"/>
    <property type="match status" value="1"/>
</dbReference>
<evidence type="ECO:0000313" key="14">
    <source>
        <dbReference type="EMBL" id="MDT0594122.1"/>
    </source>
</evidence>
<evidence type="ECO:0000256" key="1">
    <source>
        <dbReference type="ARBA" id="ARBA00004771"/>
    </source>
</evidence>
<dbReference type="GO" id="GO:0016746">
    <property type="term" value="F:acyltransferase activity"/>
    <property type="evidence" value="ECO:0007669"/>
    <property type="project" value="UniProtKB-KW"/>
</dbReference>
<dbReference type="InterPro" id="IPR014292">
    <property type="entry name" value="Acyl_transf_WS/DGAT"/>
</dbReference>
<evidence type="ECO:0000256" key="6">
    <source>
        <dbReference type="ARBA" id="ARBA00022679"/>
    </source>
</evidence>
<dbReference type="PANTHER" id="PTHR31650:SF1">
    <property type="entry name" value="WAX ESTER SYNTHASE_DIACYLGLYCEROL ACYLTRANSFERASE 4-RELATED"/>
    <property type="match status" value="1"/>
</dbReference>
<comment type="catalytic activity">
    <reaction evidence="10">
        <text>an acyl-CoA + a 1,2-diacyl-sn-glycerol = a triacyl-sn-glycerol + CoA</text>
        <dbReference type="Rhea" id="RHEA:10868"/>
        <dbReference type="ChEBI" id="CHEBI:17815"/>
        <dbReference type="ChEBI" id="CHEBI:57287"/>
        <dbReference type="ChEBI" id="CHEBI:58342"/>
        <dbReference type="ChEBI" id="CHEBI:64615"/>
        <dbReference type="EC" id="2.3.1.20"/>
    </reaction>
</comment>
<evidence type="ECO:0000256" key="11">
    <source>
        <dbReference type="SAM" id="Coils"/>
    </source>
</evidence>
<comment type="pathway">
    <text evidence="1">Glycerolipid metabolism; triacylglycerol biosynthesis.</text>
</comment>
<dbReference type="Pfam" id="PF06974">
    <property type="entry name" value="WS_DGAT_C"/>
    <property type="match status" value="1"/>
</dbReference>
<dbReference type="Proteomes" id="UP001253545">
    <property type="component" value="Unassembled WGS sequence"/>
</dbReference>
<evidence type="ECO:0000256" key="2">
    <source>
        <dbReference type="ARBA" id="ARBA00005189"/>
    </source>
</evidence>
<dbReference type="InterPro" id="IPR004255">
    <property type="entry name" value="O-acyltransferase_WSD1_N"/>
</dbReference>
<accession>A0ABU2ZNB7</accession>
<dbReference type="InterPro" id="IPR045034">
    <property type="entry name" value="O-acyltransferase_WSD1-like"/>
</dbReference>
<evidence type="ECO:0000259" key="12">
    <source>
        <dbReference type="Pfam" id="PF03007"/>
    </source>
</evidence>
<comment type="similarity">
    <text evidence="3">Belongs to the long-chain O-acyltransferase family.</text>
</comment>
<keyword evidence="11" id="KW-0175">Coiled coil</keyword>
<dbReference type="EMBL" id="JAVRHX010000001">
    <property type="protein sequence ID" value="MDT0594122.1"/>
    <property type="molecule type" value="Genomic_DNA"/>
</dbReference>
<evidence type="ECO:0000259" key="13">
    <source>
        <dbReference type="Pfam" id="PF06974"/>
    </source>
</evidence>
<comment type="caution">
    <text evidence="14">The sequence shown here is derived from an EMBL/GenBank/DDBJ whole genome shotgun (WGS) entry which is preliminary data.</text>
</comment>
<keyword evidence="6 14" id="KW-0808">Transferase</keyword>
<dbReference type="InterPro" id="IPR009721">
    <property type="entry name" value="O-acyltransferase_WSD1_C"/>
</dbReference>
<evidence type="ECO:0000256" key="7">
    <source>
        <dbReference type="ARBA" id="ARBA00022798"/>
    </source>
</evidence>
<proteinExistence type="inferred from homology"/>
<dbReference type="Pfam" id="PF03007">
    <property type="entry name" value="WS_DGAT_cat"/>
    <property type="match status" value="1"/>
</dbReference>
<dbReference type="RefSeq" id="WP_311367606.1">
    <property type="nucleotide sequence ID" value="NZ_JAVRHX010000001.1"/>
</dbReference>
<gene>
    <name evidence="14" type="ORF">RM552_04625</name>
</gene>
<name>A0ABU2ZNB7_9ALTE</name>
<dbReference type="NCBIfam" id="TIGR02946">
    <property type="entry name" value="acyl_WS_DGAT"/>
    <property type="match status" value="1"/>
</dbReference>
<keyword evidence="5" id="KW-0444">Lipid biosynthesis</keyword>
<evidence type="ECO:0000256" key="9">
    <source>
        <dbReference type="ARBA" id="ARBA00023315"/>
    </source>
</evidence>
<dbReference type="EC" id="2.3.1.20" evidence="4"/>
<organism evidence="14 15">
    <name type="scientific">Glaciecola petra</name>
    <dbReference type="NCBI Taxonomy" id="3075602"/>
    <lineage>
        <taxon>Bacteria</taxon>
        <taxon>Pseudomonadati</taxon>
        <taxon>Pseudomonadota</taxon>
        <taxon>Gammaproteobacteria</taxon>
        <taxon>Alteromonadales</taxon>
        <taxon>Alteromonadaceae</taxon>
        <taxon>Glaciecola</taxon>
    </lineage>
</organism>
<feature type="domain" description="O-acyltransferase WSD1 C-terminal" evidence="13">
    <location>
        <begin position="321"/>
        <end position="472"/>
    </location>
</feature>
<keyword evidence="7" id="KW-0319">Glycerol metabolism</keyword>
<evidence type="ECO:0000256" key="8">
    <source>
        <dbReference type="ARBA" id="ARBA00023098"/>
    </source>
</evidence>
<evidence type="ECO:0000256" key="4">
    <source>
        <dbReference type="ARBA" id="ARBA00013244"/>
    </source>
</evidence>
<keyword evidence="15" id="KW-1185">Reference proteome</keyword>
<protein>
    <recommendedName>
        <fullName evidence="4">diacylglycerol O-acyltransferase</fullName>
        <ecNumber evidence="4">2.3.1.20</ecNumber>
    </recommendedName>
</protein>
<feature type="domain" description="O-acyltransferase WSD1-like N-terminal" evidence="12">
    <location>
        <begin position="15"/>
        <end position="281"/>
    </location>
</feature>
<evidence type="ECO:0000256" key="3">
    <source>
        <dbReference type="ARBA" id="ARBA00009587"/>
    </source>
</evidence>
<evidence type="ECO:0000313" key="15">
    <source>
        <dbReference type="Proteomes" id="UP001253545"/>
    </source>
</evidence>
<feature type="coiled-coil region" evidence="11">
    <location>
        <begin position="466"/>
        <end position="493"/>
    </location>
</feature>